<proteinExistence type="predicted"/>
<keyword evidence="7" id="KW-1185">Reference proteome</keyword>
<dbReference type="Gene3D" id="2.30.29.30">
    <property type="entry name" value="Pleckstrin-homology domain (PH domain)/Phosphotyrosine-binding domain (PTB)"/>
    <property type="match status" value="1"/>
</dbReference>
<reference evidence="6" key="1">
    <citation type="journal article" date="2021" name="Cell">
        <title>Tracing the genetic footprints of vertebrate landing in non-teleost ray-finned fishes.</title>
        <authorList>
            <person name="Bi X."/>
            <person name="Wang K."/>
            <person name="Yang L."/>
            <person name="Pan H."/>
            <person name="Jiang H."/>
            <person name="Wei Q."/>
            <person name="Fang M."/>
            <person name="Yu H."/>
            <person name="Zhu C."/>
            <person name="Cai Y."/>
            <person name="He Y."/>
            <person name="Gan X."/>
            <person name="Zeng H."/>
            <person name="Yu D."/>
            <person name="Zhu Y."/>
            <person name="Jiang H."/>
            <person name="Qiu Q."/>
            <person name="Yang H."/>
            <person name="Zhang Y.E."/>
            <person name="Wang W."/>
            <person name="Zhu M."/>
            <person name="He S."/>
            <person name="Zhang G."/>
        </authorList>
    </citation>
    <scope>NUCLEOTIDE SEQUENCE</scope>
    <source>
        <strain evidence="6">Allg_001</strain>
    </source>
</reference>
<dbReference type="Pfam" id="PF00621">
    <property type="entry name" value="RhoGEF"/>
    <property type="match status" value="1"/>
</dbReference>
<keyword evidence="2" id="KW-0344">Guanine-nucleotide releasing factor</keyword>
<sequence length="1447" mass="158676">MSKDNIEELREEQEKEEEDDEEQGGGFEFEDSLDEEDTLEDPLLREGSEEPAQGSAPTQEDIAGEGNPTVPSIPPPQKDKATGDAPREQGLEIPSTVLHQESRGAPPAGQEDLGEPTLSLQPVKSGLTGSEAPQGVSASAEPSAPVYSVLSSDNVVQTSWKRNSIYEGLQSPTECYYRFFPVVKGAGSTPGRAGKARARDEWFSVVSELSAFLHKAQPAAEPERESPEVIYDDVPCENLPAPTQDDLIYEDVNREEDLADHEGWSSSEFESYDEQSDSESKLPARSKLSPDVRRLKERCARTKRELLAVRLGGRDVTQIKQSYDTKGVACCLKGLGLKCCILEEADFKVQQFMKAAKNGTKDGLEKTKIAVMRKVSFLHRKDCPDDLEDEVGYLDVIFSESKHPPPELAPMPEGLSSQQIVRRHILGSIVQSECSYLESLKRILQEYQKPLLEAEPRILSPRKIHLIFYRLREILQCHSMFQIALASRVAEWDTSEKIGDLFVASFSKSMVLDVYSDYVNNFTNAMALIKKACISKPAFLDFLKKKQASSADRITLYGLMVKPIQRFPQFILLLQDMLKNTSKGHPDRLHLQLALTELETLAEKLNEQKRVADQITEIQQLAKSISDRTLNKLLSSDQRQLILCETLIETVYGDKGQVLKSKERKVFLLNDTLICANINVKGQPDLSSLVPVGPKYAMKWSAPLLLVQVVEVGQEGTTQNKETLFQHSGFKRPGSASVPEISLLSPQGKVFLGPPRLYQELQELQHDLAVVEDVSQLIGTLQGSYQNLNSTVAQDWCLALQRLIRIKEDEIQCANKCRLRLLVPGKPDNVLALGWVSRWHCGSAAGAPAACLGPRSGRPVSFMVVFNTPNPLSKISWVNRLHLAKIAQREENMPGWFCAEDDGKTKARFWCPLLACRVPVFPSKAQEMKLEAALHNPVQCALLGFSAASTSLPQGYLWVASGSDSNQGQVDIFSLNRPTPRAVKSFQVGAPVLCLEYVTEPSPPEDAEPGAGERMSGVGNTICTGLRDGSILIYGSVDTAAQCLLIFHSPERCPVLCLKHSANFLFAGLIDGTVAVYSRKSGEELWDPGSCRQVSVGTEPIRTLLALEDSVWASCGNRVTVIEGASLSTQSFETHHDKTVSVAHMVRAGGGVWMAFSEGSFIRLFHTETLEHLQDINISTRSTFLSPGKSISDQAPQQTCMCSGSQTSHYNLDTYRGMGMVLISFPGQRSVRVTSLLICQGLLWVGTTQGIIITLPVPKLEGIPKITGKGMTSLNAHCGPVDFLVATSSTLSPELLKKDSVEDGQDAASGAEDKSDSSSQESLHQGHSSSFREARGRGLLLRYRLRSTSQLPGKPLTAKAEGASDSSLESLEHSLEDGSIYELTDDPEVWVRGRSSAREGGRKEKVTSAAVISGGRGFRRLAGGGTAASSTESSESTLMVWQLPLTV</sequence>
<dbReference type="Pfam" id="PF19056">
    <property type="entry name" value="WD40_2"/>
    <property type="match status" value="2"/>
</dbReference>
<dbReference type="GO" id="GO:0005829">
    <property type="term" value="C:cytosol"/>
    <property type="evidence" value="ECO:0007669"/>
    <property type="project" value="TreeGrafter"/>
</dbReference>
<feature type="domain" description="DH" evidence="5">
    <location>
        <begin position="421"/>
        <end position="608"/>
    </location>
</feature>
<accession>A0A8J7NPH4</accession>
<dbReference type="Proteomes" id="UP000736164">
    <property type="component" value="Unassembled WGS sequence"/>
</dbReference>
<feature type="coiled-coil region" evidence="3">
    <location>
        <begin position="588"/>
        <end position="618"/>
    </location>
</feature>
<dbReference type="SMART" id="SM00325">
    <property type="entry name" value="RhoGEF"/>
    <property type="match status" value="1"/>
</dbReference>
<dbReference type="InterPro" id="IPR011993">
    <property type="entry name" value="PH-like_dom_sf"/>
</dbReference>
<dbReference type="PROSITE" id="PS50010">
    <property type="entry name" value="DH_2"/>
    <property type="match status" value="1"/>
</dbReference>
<dbReference type="Gene3D" id="1.20.900.10">
    <property type="entry name" value="Dbl homology (DH) domain"/>
    <property type="match status" value="1"/>
</dbReference>
<dbReference type="FunFam" id="1.20.900.10:FF:000003">
    <property type="entry name" value="Rho guanine nucleotide exchange factor 10 like"/>
    <property type="match status" value="1"/>
</dbReference>
<evidence type="ECO:0000313" key="6">
    <source>
        <dbReference type="EMBL" id="MBN3317192.1"/>
    </source>
</evidence>
<evidence type="ECO:0000259" key="5">
    <source>
        <dbReference type="PROSITE" id="PS50010"/>
    </source>
</evidence>
<evidence type="ECO:0000256" key="2">
    <source>
        <dbReference type="ARBA" id="ARBA00022658"/>
    </source>
</evidence>
<keyword evidence="3" id="KW-0175">Coiled coil</keyword>
<evidence type="ECO:0000256" key="1">
    <source>
        <dbReference type="ARBA" id="ARBA00022553"/>
    </source>
</evidence>
<evidence type="ECO:0000256" key="3">
    <source>
        <dbReference type="SAM" id="Coils"/>
    </source>
</evidence>
<dbReference type="EMBL" id="JAAWVO010033841">
    <property type="protein sequence ID" value="MBN3317192.1"/>
    <property type="molecule type" value="Genomic_DNA"/>
</dbReference>
<feature type="non-terminal residue" evidence="6">
    <location>
        <position position="1447"/>
    </location>
</feature>
<keyword evidence="1" id="KW-0597">Phosphoprotein</keyword>
<protein>
    <submittedName>
        <fullName evidence="6">ARGAL protein</fullName>
    </submittedName>
</protein>
<dbReference type="PANTHER" id="PTHR12877:SF16">
    <property type="entry name" value="RHO GUANINE NUCLEOTIDE EXCHANGE FACTOR 10-LIKE PROTEIN"/>
    <property type="match status" value="1"/>
</dbReference>
<dbReference type="GO" id="GO:0051496">
    <property type="term" value="P:positive regulation of stress fiber assembly"/>
    <property type="evidence" value="ECO:0007669"/>
    <property type="project" value="UniProtKB-ARBA"/>
</dbReference>
<feature type="non-terminal residue" evidence="6">
    <location>
        <position position="1"/>
    </location>
</feature>
<dbReference type="CDD" id="cd00160">
    <property type="entry name" value="RhoGEF"/>
    <property type="match status" value="1"/>
</dbReference>
<dbReference type="PANTHER" id="PTHR12877">
    <property type="entry name" value="RHO GUANINE NUCLEOTIDE EXCHANGE FACTOR"/>
    <property type="match status" value="1"/>
</dbReference>
<feature type="region of interest" description="Disordered" evidence="4">
    <location>
        <begin position="1"/>
        <end position="143"/>
    </location>
</feature>
<dbReference type="SUPFAM" id="SSF48065">
    <property type="entry name" value="DBL homology domain (DH-domain)"/>
    <property type="match status" value="1"/>
</dbReference>
<dbReference type="SUPFAM" id="SSF50978">
    <property type="entry name" value="WD40 repeat-like"/>
    <property type="match status" value="1"/>
</dbReference>
<evidence type="ECO:0000256" key="4">
    <source>
        <dbReference type="SAM" id="MobiDB-lite"/>
    </source>
</evidence>
<evidence type="ECO:0000313" key="7">
    <source>
        <dbReference type="Proteomes" id="UP000736164"/>
    </source>
</evidence>
<dbReference type="GO" id="GO:0030036">
    <property type="term" value="P:actin cytoskeleton organization"/>
    <property type="evidence" value="ECO:0007669"/>
    <property type="project" value="TreeGrafter"/>
</dbReference>
<feature type="region of interest" description="Disordered" evidence="4">
    <location>
        <begin position="1299"/>
        <end position="1333"/>
    </location>
</feature>
<dbReference type="GO" id="GO:0005085">
    <property type="term" value="F:guanyl-nucleotide exchange factor activity"/>
    <property type="evidence" value="ECO:0007669"/>
    <property type="project" value="UniProtKB-KW"/>
</dbReference>
<organism evidence="6 7">
    <name type="scientific">Atractosteus spatula</name>
    <name type="common">Alligator gar</name>
    <name type="synonym">Lepisosteus spatula</name>
    <dbReference type="NCBI Taxonomy" id="7917"/>
    <lineage>
        <taxon>Eukaryota</taxon>
        <taxon>Metazoa</taxon>
        <taxon>Chordata</taxon>
        <taxon>Craniata</taxon>
        <taxon>Vertebrata</taxon>
        <taxon>Euteleostomi</taxon>
        <taxon>Actinopterygii</taxon>
        <taxon>Neopterygii</taxon>
        <taxon>Holostei</taxon>
        <taxon>Semionotiformes</taxon>
        <taxon>Lepisosteidae</taxon>
        <taxon>Atractosteus</taxon>
    </lineage>
</organism>
<dbReference type="InterPro" id="IPR036322">
    <property type="entry name" value="WD40_repeat_dom_sf"/>
</dbReference>
<dbReference type="FunFam" id="2.30.29.30:FF:000200">
    <property type="entry name" value="Rho guanine nucleotide exchange factor (GEF) 10-like a"/>
    <property type="match status" value="1"/>
</dbReference>
<feature type="region of interest" description="Disordered" evidence="4">
    <location>
        <begin position="259"/>
        <end position="287"/>
    </location>
</feature>
<feature type="compositionally biased region" description="Acidic residues" evidence="4">
    <location>
        <begin position="9"/>
        <end position="40"/>
    </location>
</feature>
<dbReference type="InterPro" id="IPR000219">
    <property type="entry name" value="DH_dom"/>
</dbReference>
<dbReference type="Gene3D" id="2.130.10.10">
    <property type="entry name" value="YVTN repeat-like/Quinoprotein amine dehydrogenase"/>
    <property type="match status" value="1"/>
</dbReference>
<dbReference type="Pfam" id="PF19057">
    <property type="entry name" value="PH_19"/>
    <property type="match status" value="1"/>
</dbReference>
<feature type="compositionally biased region" description="Basic and acidic residues" evidence="4">
    <location>
        <begin position="77"/>
        <end position="90"/>
    </location>
</feature>
<gene>
    <name evidence="6" type="primary">Arhgef10l</name>
    <name evidence="6" type="ORF">GTO95_0005679</name>
</gene>
<dbReference type="InterPro" id="IPR015943">
    <property type="entry name" value="WD40/YVTN_repeat-like_dom_sf"/>
</dbReference>
<dbReference type="InterPro" id="IPR035899">
    <property type="entry name" value="DBL_dom_sf"/>
</dbReference>
<name>A0A8J7NPH4_ATRSP</name>
<dbReference type="GO" id="GO:0051056">
    <property type="term" value="P:regulation of small GTPase mediated signal transduction"/>
    <property type="evidence" value="ECO:0007669"/>
    <property type="project" value="UniProtKB-ARBA"/>
</dbReference>
<feature type="compositionally biased region" description="Polar residues" evidence="4">
    <location>
        <begin position="1317"/>
        <end position="1329"/>
    </location>
</feature>
<comment type="caution">
    <text evidence="6">The sequence shown here is derived from an EMBL/GenBank/DDBJ whole genome shotgun (WGS) entry which is preliminary data.</text>
</comment>
<dbReference type="SUPFAM" id="SSF50729">
    <property type="entry name" value="PH domain-like"/>
    <property type="match status" value="1"/>
</dbReference>
<feature type="compositionally biased region" description="Basic and acidic residues" evidence="4">
    <location>
        <begin position="278"/>
        <end position="287"/>
    </location>
</feature>
<dbReference type="InterPro" id="IPR039919">
    <property type="entry name" value="ARHGEF10/ARHGEF17"/>
</dbReference>
<dbReference type="GO" id="GO:0032933">
    <property type="term" value="P:SREBP signaling pathway"/>
    <property type="evidence" value="ECO:0007669"/>
    <property type="project" value="TreeGrafter"/>
</dbReference>